<feature type="signal peptide" evidence="1">
    <location>
        <begin position="1"/>
        <end position="24"/>
    </location>
</feature>
<keyword evidence="1" id="KW-0732">Signal</keyword>
<name>A0A5C5VJW8_9BACT</name>
<gene>
    <name evidence="2" type="ORF">KOR34_30730</name>
</gene>
<sequence precursor="true">MMIRTRMLTLAAVGLMGVAASTHAQPTPAEEQALPAAPTAEAPSIVEYAEPAAPAIECCPIGVVREVATLSAKKKYRCYGAPIKQVLCVDNPADCYCKHFAVPVCVPSCCTGEPVCCDSRSGLLGRGYVTYRWPCGFEATIAFRVHGGVIITYR</sequence>
<protein>
    <recommendedName>
        <fullName evidence="4">Secreted protein</fullName>
    </recommendedName>
</protein>
<dbReference type="Proteomes" id="UP000316714">
    <property type="component" value="Unassembled WGS sequence"/>
</dbReference>
<evidence type="ECO:0000313" key="2">
    <source>
        <dbReference type="EMBL" id="TWT38105.1"/>
    </source>
</evidence>
<dbReference type="AlphaFoldDB" id="A0A5C5VJW8"/>
<evidence type="ECO:0008006" key="4">
    <source>
        <dbReference type="Google" id="ProtNLM"/>
    </source>
</evidence>
<dbReference type="EMBL" id="SIHJ01000001">
    <property type="protein sequence ID" value="TWT38105.1"/>
    <property type="molecule type" value="Genomic_DNA"/>
</dbReference>
<evidence type="ECO:0000313" key="3">
    <source>
        <dbReference type="Proteomes" id="UP000316714"/>
    </source>
</evidence>
<comment type="caution">
    <text evidence="2">The sequence shown here is derived from an EMBL/GenBank/DDBJ whole genome shotgun (WGS) entry which is preliminary data.</text>
</comment>
<organism evidence="2 3">
    <name type="scientific">Posidoniimonas corsicana</name>
    <dbReference type="NCBI Taxonomy" id="1938618"/>
    <lineage>
        <taxon>Bacteria</taxon>
        <taxon>Pseudomonadati</taxon>
        <taxon>Planctomycetota</taxon>
        <taxon>Planctomycetia</taxon>
        <taxon>Pirellulales</taxon>
        <taxon>Lacipirellulaceae</taxon>
        <taxon>Posidoniimonas</taxon>
    </lineage>
</organism>
<accession>A0A5C5VJW8</accession>
<keyword evidence="3" id="KW-1185">Reference proteome</keyword>
<reference evidence="2 3" key="1">
    <citation type="submission" date="2019-02" db="EMBL/GenBank/DDBJ databases">
        <title>Deep-cultivation of Planctomycetes and their phenomic and genomic characterization uncovers novel biology.</title>
        <authorList>
            <person name="Wiegand S."/>
            <person name="Jogler M."/>
            <person name="Boedeker C."/>
            <person name="Pinto D."/>
            <person name="Vollmers J."/>
            <person name="Rivas-Marin E."/>
            <person name="Kohn T."/>
            <person name="Peeters S.H."/>
            <person name="Heuer A."/>
            <person name="Rast P."/>
            <person name="Oberbeckmann S."/>
            <person name="Bunk B."/>
            <person name="Jeske O."/>
            <person name="Meyerdierks A."/>
            <person name="Storesund J.E."/>
            <person name="Kallscheuer N."/>
            <person name="Luecker S."/>
            <person name="Lage O.M."/>
            <person name="Pohl T."/>
            <person name="Merkel B.J."/>
            <person name="Hornburger P."/>
            <person name="Mueller R.-W."/>
            <person name="Bruemmer F."/>
            <person name="Labrenz M."/>
            <person name="Spormann A.M."/>
            <person name="Op Den Camp H."/>
            <person name="Overmann J."/>
            <person name="Amann R."/>
            <person name="Jetten M.S.M."/>
            <person name="Mascher T."/>
            <person name="Medema M.H."/>
            <person name="Devos D.P."/>
            <person name="Kaster A.-K."/>
            <person name="Ovreas L."/>
            <person name="Rohde M."/>
            <person name="Galperin M.Y."/>
            <person name="Jogler C."/>
        </authorList>
    </citation>
    <scope>NUCLEOTIDE SEQUENCE [LARGE SCALE GENOMIC DNA]</scope>
    <source>
        <strain evidence="2 3">KOR34</strain>
    </source>
</reference>
<evidence type="ECO:0000256" key="1">
    <source>
        <dbReference type="SAM" id="SignalP"/>
    </source>
</evidence>
<feature type="chain" id="PRO_5022993288" description="Secreted protein" evidence="1">
    <location>
        <begin position="25"/>
        <end position="154"/>
    </location>
</feature>
<proteinExistence type="predicted"/>